<dbReference type="Pfam" id="PF01924">
    <property type="entry name" value="HypD"/>
    <property type="match status" value="1"/>
</dbReference>
<organism evidence="5 6">
    <name type="scientific">Collinsella stercoris DSM 13279</name>
    <dbReference type="NCBI Taxonomy" id="445975"/>
    <lineage>
        <taxon>Bacteria</taxon>
        <taxon>Bacillati</taxon>
        <taxon>Actinomycetota</taxon>
        <taxon>Coriobacteriia</taxon>
        <taxon>Coriobacteriales</taxon>
        <taxon>Coriobacteriaceae</taxon>
        <taxon>Collinsella</taxon>
    </lineage>
</organism>
<dbReference type="EMBL" id="ABXJ01000055">
    <property type="protein sequence ID" value="EEA90828.1"/>
    <property type="molecule type" value="Genomic_DNA"/>
</dbReference>
<keyword evidence="2" id="KW-0479">Metal-binding</keyword>
<comment type="caution">
    <text evidence="5">The sequence shown here is derived from an EMBL/GenBank/DDBJ whole genome shotgun (WGS) entry which is preliminary data.</text>
</comment>
<comment type="similarity">
    <text evidence="1">Belongs to the HypD family.</text>
</comment>
<dbReference type="Proteomes" id="UP000003560">
    <property type="component" value="Unassembled WGS sequence"/>
</dbReference>
<dbReference type="InterPro" id="IPR002780">
    <property type="entry name" value="Hyd_form_HypD"/>
</dbReference>
<dbReference type="GO" id="GO:0005506">
    <property type="term" value="F:iron ion binding"/>
    <property type="evidence" value="ECO:0007669"/>
    <property type="project" value="TreeGrafter"/>
</dbReference>
<keyword evidence="3" id="KW-0408">Iron</keyword>
<gene>
    <name evidence="5" type="primary">hypD</name>
    <name evidence="5" type="ORF">COLSTE_00864</name>
</gene>
<dbReference type="NCBIfam" id="TIGR00075">
    <property type="entry name" value="hypD"/>
    <property type="match status" value="1"/>
</dbReference>
<dbReference type="PIRSF" id="PIRSF005622">
    <property type="entry name" value="Hydrgn_mat_hypD"/>
    <property type="match status" value="1"/>
</dbReference>
<dbReference type="PANTHER" id="PTHR30149:SF0">
    <property type="entry name" value="HYDROGENASE MATURATION FACTOR HYPD"/>
    <property type="match status" value="1"/>
</dbReference>
<feature type="region of interest" description="Disordered" evidence="4">
    <location>
        <begin position="1"/>
        <end position="30"/>
    </location>
</feature>
<evidence type="ECO:0000256" key="3">
    <source>
        <dbReference type="ARBA" id="ARBA00023004"/>
    </source>
</evidence>
<reference evidence="5 6" key="1">
    <citation type="submission" date="2008-10" db="EMBL/GenBank/DDBJ databases">
        <title>Draft genome sequence of Collinsella stercoris (DSM 13279).</title>
        <authorList>
            <person name="Sudarsanam P."/>
            <person name="Ley R."/>
            <person name="Guruge J."/>
            <person name="Turnbaugh P.J."/>
            <person name="Mahowald M."/>
            <person name="Liep D."/>
            <person name="Gordon J."/>
        </authorList>
    </citation>
    <scope>NUCLEOTIDE SEQUENCE [LARGE SCALE GENOMIC DNA]</scope>
    <source>
        <strain evidence="5 6">DSM 13279</strain>
    </source>
</reference>
<dbReference type="PANTHER" id="PTHR30149">
    <property type="entry name" value="HYDROGENASE PROTEIN ASSEMBLY PROTEIN HYPD"/>
    <property type="match status" value="1"/>
</dbReference>
<keyword evidence="6" id="KW-1185">Reference proteome</keyword>
<dbReference type="GO" id="GO:0051539">
    <property type="term" value="F:4 iron, 4 sulfur cluster binding"/>
    <property type="evidence" value="ECO:0007669"/>
    <property type="project" value="TreeGrafter"/>
</dbReference>
<dbReference type="eggNOG" id="COG0409">
    <property type="taxonomic scope" value="Bacteria"/>
</dbReference>
<dbReference type="GO" id="GO:0051604">
    <property type="term" value="P:protein maturation"/>
    <property type="evidence" value="ECO:0007669"/>
    <property type="project" value="TreeGrafter"/>
</dbReference>
<name>B6G9X3_9ACTN</name>
<evidence type="ECO:0000256" key="1">
    <source>
        <dbReference type="ARBA" id="ARBA00007888"/>
    </source>
</evidence>
<accession>B6G9X3</accession>
<dbReference type="STRING" id="445975.COLSTE_00864"/>
<dbReference type="GO" id="GO:0070025">
    <property type="term" value="F:carbon monoxide binding"/>
    <property type="evidence" value="ECO:0007669"/>
    <property type="project" value="TreeGrafter"/>
</dbReference>
<dbReference type="AlphaFoldDB" id="B6G9X3"/>
<reference evidence="5 6" key="2">
    <citation type="submission" date="2008-10" db="EMBL/GenBank/DDBJ databases">
        <authorList>
            <person name="Fulton L."/>
            <person name="Clifton S."/>
            <person name="Fulton B."/>
            <person name="Xu J."/>
            <person name="Minx P."/>
            <person name="Pepin K.H."/>
            <person name="Johnson M."/>
            <person name="Thiruvilangam P."/>
            <person name="Bhonagiri V."/>
            <person name="Nash W.E."/>
            <person name="Mardis E.R."/>
            <person name="Wilson R.K."/>
        </authorList>
    </citation>
    <scope>NUCLEOTIDE SEQUENCE [LARGE SCALE GENOMIC DNA]</scope>
    <source>
        <strain evidence="5 6">DSM 13279</strain>
    </source>
</reference>
<protein>
    <submittedName>
        <fullName evidence="5">Hydrogenase expression/formation protein HypD</fullName>
    </submittedName>
</protein>
<evidence type="ECO:0000256" key="2">
    <source>
        <dbReference type="ARBA" id="ARBA00022723"/>
    </source>
</evidence>
<evidence type="ECO:0000256" key="4">
    <source>
        <dbReference type="SAM" id="MobiDB-lite"/>
    </source>
</evidence>
<dbReference type="Gene3D" id="3.40.50.11750">
    <property type="entry name" value="HypD, alpha/beta domain 1"/>
    <property type="match status" value="2"/>
</dbReference>
<evidence type="ECO:0000313" key="6">
    <source>
        <dbReference type="Proteomes" id="UP000003560"/>
    </source>
</evidence>
<proteinExistence type="inferred from homology"/>
<feature type="compositionally biased region" description="Polar residues" evidence="4">
    <location>
        <begin position="1"/>
        <end position="20"/>
    </location>
</feature>
<sequence length="398" mass="42319">MAAMATPNSNTDTVSATTPPSLGIAETAGPTNTTADARAVFDAFRDPALTRALIERIHALAGDRPINLMEVCGTHTVSIGRYGFRSIMPANLHLLSGPGCPVCVTANQDIDRAIALARVDGVIITTFGDMMRVPGSTSSLAAEKAAGHDVRMVYSPLDALTIAQENPGRPVIFMGVGFETTTPTIAAAILEAQARDLQNFSVLSVHKTTPPALRAIANDPQTRIDGFILPGHVSTITGINPYRFLVDDFGIPGVVTGFEPVDILEGIASLVEMIDSGLPEIRNAYRRGVNEDGNPVARQMVEQVFEPCDVTWRGLGPIPGSGLRIRPAFETFDAAKRFDVPVEPTVEPRGCRCGDVLRGRISPPECPLFGKACTPADPVGPCMVSSEGSCAAYHRFRS</sequence>
<dbReference type="InterPro" id="IPR042244">
    <property type="entry name" value="HypD_2_sf"/>
</dbReference>
<evidence type="ECO:0000313" key="5">
    <source>
        <dbReference type="EMBL" id="EEA90828.1"/>
    </source>
</evidence>
<dbReference type="HOGENOM" id="CLU_048562_1_0_11"/>
<dbReference type="InterPro" id="IPR042243">
    <property type="entry name" value="HypD_1"/>
</dbReference>
<dbReference type="Gene3D" id="6.10.20.100">
    <property type="match status" value="1"/>
</dbReference>